<dbReference type="EMBL" id="JADPKZ010000047">
    <property type="protein sequence ID" value="MBF8378783.1"/>
    <property type="molecule type" value="Genomic_DNA"/>
</dbReference>
<dbReference type="InterPro" id="IPR001763">
    <property type="entry name" value="Rhodanese-like_dom"/>
</dbReference>
<dbReference type="HAMAP" id="MF_00469">
    <property type="entry name" value="TrhO"/>
    <property type="match status" value="1"/>
</dbReference>
<evidence type="ECO:0000313" key="4">
    <source>
        <dbReference type="Proteomes" id="UP000642910"/>
    </source>
</evidence>
<dbReference type="SMART" id="SM00450">
    <property type="entry name" value="RHOD"/>
    <property type="match status" value="1"/>
</dbReference>
<dbReference type="Proteomes" id="UP000642910">
    <property type="component" value="Unassembled WGS sequence"/>
</dbReference>
<dbReference type="EC" id="1.14.-.-" evidence="1"/>
<dbReference type="InterPro" id="IPR022111">
    <property type="entry name" value="Rhodanese_C"/>
</dbReference>
<dbReference type="SUPFAM" id="SSF52821">
    <property type="entry name" value="Rhodanese/Cell cycle control phosphatase"/>
    <property type="match status" value="1"/>
</dbReference>
<reference evidence="3 4" key="1">
    <citation type="submission" date="2020-11" db="EMBL/GenBank/DDBJ databases">
        <title>Genomic insight of Alicyclobacillus mali FL 18 reveals a new arsenic-resistant strain, with potential in environmental biotechnology.</title>
        <authorList>
            <person name="Fiorentino G."/>
            <person name="Gallo G."/>
            <person name="Aulitto M."/>
        </authorList>
    </citation>
    <scope>NUCLEOTIDE SEQUENCE [LARGE SCALE GENOMIC DNA]</scope>
    <source>
        <strain evidence="3 4">FL 18</strain>
    </source>
</reference>
<dbReference type="RefSeq" id="WP_067848345.1">
    <property type="nucleotide sequence ID" value="NZ_JADPKZ010000047.1"/>
</dbReference>
<keyword evidence="1" id="KW-0819">tRNA processing</keyword>
<gene>
    <name evidence="1" type="primary">trhO</name>
    <name evidence="3" type="ORF">IW967_13060</name>
</gene>
<dbReference type="Pfam" id="PF17773">
    <property type="entry name" value="UPF0176_N"/>
    <property type="match status" value="1"/>
</dbReference>
<dbReference type="PANTHER" id="PTHR43268">
    <property type="entry name" value="THIOSULFATE SULFURTRANSFERASE/RHODANESE-LIKE DOMAIN-CONTAINING PROTEIN 2"/>
    <property type="match status" value="1"/>
</dbReference>
<dbReference type="InterPro" id="IPR020936">
    <property type="entry name" value="TrhO"/>
</dbReference>
<dbReference type="InterPro" id="IPR040503">
    <property type="entry name" value="TRHO_N"/>
</dbReference>
<dbReference type="InterPro" id="IPR036873">
    <property type="entry name" value="Rhodanese-like_dom_sf"/>
</dbReference>
<dbReference type="Pfam" id="PF12368">
    <property type="entry name" value="Rhodanese_C"/>
    <property type="match status" value="1"/>
</dbReference>
<comment type="caution">
    <text evidence="3">The sequence shown here is derived from an EMBL/GenBank/DDBJ whole genome shotgun (WGS) entry which is preliminary data.</text>
</comment>
<evidence type="ECO:0000256" key="1">
    <source>
        <dbReference type="HAMAP-Rule" id="MF_00469"/>
    </source>
</evidence>
<evidence type="ECO:0000259" key="2">
    <source>
        <dbReference type="PROSITE" id="PS50206"/>
    </source>
</evidence>
<proteinExistence type="inferred from homology"/>
<accession>A0ABS0F683</accession>
<dbReference type="NCBIfam" id="NF001135">
    <property type="entry name" value="PRK00142.1-3"/>
    <property type="match status" value="1"/>
</dbReference>
<dbReference type="Pfam" id="PF00581">
    <property type="entry name" value="Rhodanese"/>
    <property type="match status" value="1"/>
</dbReference>
<organism evidence="3 4">
    <name type="scientific">Alicyclobacillus mali</name>
    <name type="common">ex Roth et al. 2021</name>
    <dbReference type="NCBI Taxonomy" id="1123961"/>
    <lineage>
        <taxon>Bacteria</taxon>
        <taxon>Bacillati</taxon>
        <taxon>Bacillota</taxon>
        <taxon>Bacilli</taxon>
        <taxon>Bacillales</taxon>
        <taxon>Alicyclobacillaceae</taxon>
        <taxon>Alicyclobacillus</taxon>
    </lineage>
</organism>
<sequence length="317" mass="36644">MPYEVMLFYKFTPIAEPDEFARLQREMCEELGLLGRILVAEEGLNGTLSGEASACRTYRERMLADPRFADMVFKVDPAEGHVFPRLSVKRKREIVHFGVEGAPKPWERTGRRLSPREWYEMLGRDDVVVIDGRNDYEYEIGHFEGAVRPDVMTFREFPAWVERHKDEWRGKKVLTYCTGGIRCEKLSGYLMEQGIDEVYQLDGGIVTYGKDPQVRGRKFLGKCYVFDDRVAVRINQTEEDTVISRCSVCGAPCDRYINCGYLDCHRRFLCCDACERNMHGFCSPTCEAEAVNRDRVDPRVRSLFGMTFGEQRSVQTR</sequence>
<comment type="similarity">
    <text evidence="1">Belongs to the TrhO family.</text>
</comment>
<protein>
    <recommendedName>
        <fullName evidence="1">tRNA uridine(34) hydroxylase</fullName>
        <ecNumber evidence="1">1.14.-.-</ecNumber>
    </recommendedName>
    <alternativeName>
        <fullName evidence="1">tRNA hydroxylation protein O</fullName>
    </alternativeName>
</protein>
<comment type="catalytic activity">
    <reaction evidence="1">
        <text>uridine(34) in tRNA + AH2 + O2 = 5-hydroxyuridine(34) in tRNA + A + H2O</text>
        <dbReference type="Rhea" id="RHEA:64224"/>
        <dbReference type="Rhea" id="RHEA-COMP:11727"/>
        <dbReference type="Rhea" id="RHEA-COMP:13381"/>
        <dbReference type="ChEBI" id="CHEBI:13193"/>
        <dbReference type="ChEBI" id="CHEBI:15377"/>
        <dbReference type="ChEBI" id="CHEBI:15379"/>
        <dbReference type="ChEBI" id="CHEBI:17499"/>
        <dbReference type="ChEBI" id="CHEBI:65315"/>
        <dbReference type="ChEBI" id="CHEBI:136877"/>
    </reaction>
</comment>
<comment type="function">
    <text evidence="1">Catalyzes oxygen-dependent 5-hydroxyuridine (ho5U) modification at position 34 in tRNAs.</text>
</comment>
<feature type="domain" description="Rhodanese" evidence="2">
    <location>
        <begin position="123"/>
        <end position="217"/>
    </location>
</feature>
<dbReference type="PANTHER" id="PTHR43268:SF3">
    <property type="entry name" value="RHODANESE-LIKE DOMAIN-CONTAINING PROTEIN 7-RELATED"/>
    <property type="match status" value="1"/>
</dbReference>
<dbReference type="Gene3D" id="3.40.250.10">
    <property type="entry name" value="Rhodanese-like domain"/>
    <property type="match status" value="1"/>
</dbReference>
<dbReference type="PROSITE" id="PS50206">
    <property type="entry name" value="RHODANESE_3"/>
    <property type="match status" value="1"/>
</dbReference>
<dbReference type="Gene3D" id="3.30.70.100">
    <property type="match status" value="1"/>
</dbReference>
<name>A0ABS0F683_9BACL</name>
<evidence type="ECO:0000313" key="3">
    <source>
        <dbReference type="EMBL" id="MBF8378783.1"/>
    </source>
</evidence>
<keyword evidence="1" id="KW-0560">Oxidoreductase</keyword>
<keyword evidence="4" id="KW-1185">Reference proteome</keyword>
<dbReference type="CDD" id="cd01518">
    <property type="entry name" value="RHOD_YceA"/>
    <property type="match status" value="1"/>
</dbReference>